<dbReference type="Pfam" id="PF00209">
    <property type="entry name" value="SNF"/>
    <property type="match status" value="1"/>
</dbReference>
<evidence type="ECO:0000256" key="15">
    <source>
        <dbReference type="PIRSR" id="PIRSR600175-1"/>
    </source>
</evidence>
<comment type="function">
    <text evidence="13">Unusual broad substrate spectrum amino acid:sodium cotransporter that promotes absorption of the D isomers of essential amino acids. Neutral amino acids are the preferred substrates, especially methionine and phenylalanine.</text>
</comment>
<dbReference type="PROSITE" id="PS50267">
    <property type="entry name" value="NA_NEUROTRAN_SYMP_3"/>
    <property type="match status" value="1"/>
</dbReference>
<dbReference type="AlphaFoldDB" id="A0A7R8ZNB1"/>
<evidence type="ECO:0000256" key="6">
    <source>
        <dbReference type="ARBA" id="ARBA00022970"/>
    </source>
</evidence>
<name>A0A7R8ZNB1_9CRUS</name>
<evidence type="ECO:0000256" key="1">
    <source>
        <dbReference type="ARBA" id="ARBA00004141"/>
    </source>
</evidence>
<feature type="binding site" evidence="15">
    <location>
        <position position="186"/>
    </location>
    <ligand>
        <name>Na(+)</name>
        <dbReference type="ChEBI" id="CHEBI:29101"/>
        <label>1</label>
    </ligand>
</feature>
<feature type="binding site" evidence="15">
    <location>
        <position position="286"/>
    </location>
    <ligand>
        <name>Na(+)</name>
        <dbReference type="ChEBI" id="CHEBI:29101"/>
        <label>1</label>
    </ligand>
</feature>
<evidence type="ECO:0000256" key="11">
    <source>
        <dbReference type="ARBA" id="ARBA00023180"/>
    </source>
</evidence>
<comment type="similarity">
    <text evidence="2">Belongs to the sodium:neurotransmitter symporter (SNF) (TC 2.A.22) family.</text>
</comment>
<keyword evidence="6" id="KW-0029">Amino-acid transport</keyword>
<evidence type="ECO:0000256" key="4">
    <source>
        <dbReference type="ARBA" id="ARBA00022692"/>
    </source>
</evidence>
<evidence type="ECO:0000256" key="5">
    <source>
        <dbReference type="ARBA" id="ARBA00022847"/>
    </source>
</evidence>
<keyword evidence="5" id="KW-0769">Symport</keyword>
<dbReference type="EMBL" id="OB661368">
    <property type="protein sequence ID" value="CAD7228061.1"/>
    <property type="molecule type" value="Genomic_DNA"/>
</dbReference>
<protein>
    <recommendedName>
        <fullName evidence="14">Sodium-dependent nutrient amino acid transporter 1</fullName>
    </recommendedName>
</protein>
<dbReference type="OrthoDB" id="6581954at2759"/>
<keyword evidence="15" id="KW-0479">Metal-binding</keyword>
<evidence type="ECO:0000256" key="2">
    <source>
        <dbReference type="ARBA" id="ARBA00006459"/>
    </source>
</evidence>
<keyword evidence="8 15" id="KW-0915">Sodium</keyword>
<dbReference type="PANTHER" id="PTHR11616:SF321">
    <property type="entry name" value="SODIUM-DEPENDENT NUTRIENT AMINO ACID TRANSPORTER 1-RELATED"/>
    <property type="match status" value="1"/>
</dbReference>
<dbReference type="InterPro" id="IPR037272">
    <property type="entry name" value="SNS_sf"/>
</dbReference>
<keyword evidence="7" id="KW-1133">Transmembrane helix</keyword>
<keyword evidence="3" id="KW-0813">Transport</keyword>
<gene>
    <name evidence="16" type="ORF">CTOB1V02_LOCUS5951</name>
</gene>
<evidence type="ECO:0000256" key="13">
    <source>
        <dbReference type="ARBA" id="ARBA00037785"/>
    </source>
</evidence>
<evidence type="ECO:0000256" key="3">
    <source>
        <dbReference type="ARBA" id="ARBA00022448"/>
    </source>
</evidence>
<evidence type="ECO:0000256" key="12">
    <source>
        <dbReference type="ARBA" id="ARBA00023201"/>
    </source>
</evidence>
<sequence>MAQPAVTYSTRELVETPTEKVPKREHWSGRLDFFFSALGFAVGLGISTFISSMKSASSYIMIITWSVFYLGVSFSPELPWQFCGQDYNTNGTNNYNHGRCFYNMTEAQILNITEDVPKKDRVTAAEEYMVHYVLGVSSGIDDFSNMQWRLVIALAATWLVTFLCVLNGIKTSGKVWEQACVQVMGSLSLGAGGLVTLASYNNYDYNLVRDTLVIGLGNSLTSMYAGLAIFSSLGYMARELGVKIEDVARDGTALAFIAYPNLVLHMPWPMLWAVLFFIMLITLGLDSEFAIIENITTNLQDIYPQLRNHKKKLTGTVCFLGFLLGLIFCNGVGSYIMNFMDYYGNAPRFILTEYLCIGAVLYSLGIDKFYEALNSMVGFRVNSWYAKILKVIYLFVIPLYFAIIFILAIFYSKPLSVRDYAYPPAARWIGWLLAMVPISAVPYMFFKRLLWDFRGLPTWKDRWRALFTPTSRWYENHHKFIEGKIPTDGHFKNGETNLAFQENQQFSANVGLPPKHTLNSSIKNLTDMEGIEDVTTSQIYNAHKSIHYLMMFCGVMPWNSIDILKGKIKFDFEGNDRLWKWPQVLYSSFAFVCVHFGIIGYLYYMAANNNLATSISNVDGLVQAIFVGTVFGSVMFIWLGLARDARKLVQGWIELQKDVSPSVDLQHKILGTLLTYVIVLIQFKVSSIQQK</sequence>
<proteinExistence type="inferred from homology"/>
<keyword evidence="4" id="KW-0812">Transmembrane</keyword>
<dbReference type="PANTHER" id="PTHR11616">
    <property type="entry name" value="SODIUM/CHLORIDE DEPENDENT TRANSPORTER"/>
    <property type="match status" value="1"/>
</dbReference>
<feature type="binding site" evidence="15">
    <location>
        <position position="283"/>
    </location>
    <ligand>
        <name>Na(+)</name>
        <dbReference type="ChEBI" id="CHEBI:29101"/>
        <label>1</label>
    </ligand>
</feature>
<evidence type="ECO:0000256" key="14">
    <source>
        <dbReference type="ARBA" id="ARBA00040215"/>
    </source>
</evidence>
<accession>A0A7R8ZNB1</accession>
<reference evidence="16" key="1">
    <citation type="submission" date="2020-11" db="EMBL/GenBank/DDBJ databases">
        <authorList>
            <person name="Tran Van P."/>
        </authorList>
    </citation>
    <scope>NUCLEOTIDE SEQUENCE</scope>
</reference>
<keyword evidence="11" id="KW-0325">Glycoprotein</keyword>
<dbReference type="GO" id="GO:0046872">
    <property type="term" value="F:metal ion binding"/>
    <property type="evidence" value="ECO:0007669"/>
    <property type="project" value="UniProtKB-KW"/>
</dbReference>
<organism evidence="16">
    <name type="scientific">Cyprideis torosa</name>
    <dbReference type="NCBI Taxonomy" id="163714"/>
    <lineage>
        <taxon>Eukaryota</taxon>
        <taxon>Metazoa</taxon>
        <taxon>Ecdysozoa</taxon>
        <taxon>Arthropoda</taxon>
        <taxon>Crustacea</taxon>
        <taxon>Oligostraca</taxon>
        <taxon>Ostracoda</taxon>
        <taxon>Podocopa</taxon>
        <taxon>Podocopida</taxon>
        <taxon>Cytherocopina</taxon>
        <taxon>Cytheroidea</taxon>
        <taxon>Cytherideidae</taxon>
        <taxon>Cyprideis</taxon>
    </lineage>
</organism>
<dbReference type="PRINTS" id="PR00176">
    <property type="entry name" value="NANEUSMPORT"/>
</dbReference>
<feature type="binding site" evidence="15">
    <location>
        <position position="287"/>
    </location>
    <ligand>
        <name>Na(+)</name>
        <dbReference type="ChEBI" id="CHEBI:29101"/>
        <label>1</label>
    </ligand>
</feature>
<evidence type="ECO:0000256" key="9">
    <source>
        <dbReference type="ARBA" id="ARBA00023065"/>
    </source>
</evidence>
<feature type="binding site" evidence="15">
    <location>
        <position position="218"/>
    </location>
    <ligand>
        <name>Na(+)</name>
        <dbReference type="ChEBI" id="CHEBI:29101"/>
        <label>1</label>
    </ligand>
</feature>
<evidence type="ECO:0000313" key="16">
    <source>
        <dbReference type="EMBL" id="CAD7228061.1"/>
    </source>
</evidence>
<dbReference type="GO" id="GO:0005886">
    <property type="term" value="C:plasma membrane"/>
    <property type="evidence" value="ECO:0007669"/>
    <property type="project" value="TreeGrafter"/>
</dbReference>
<keyword evidence="12" id="KW-0739">Sodium transport</keyword>
<comment type="subcellular location">
    <subcellularLocation>
        <location evidence="1">Membrane</location>
        <topology evidence="1">Multi-pass membrane protein</topology>
    </subcellularLocation>
</comment>
<keyword evidence="9" id="KW-0406">Ion transport</keyword>
<dbReference type="GO" id="GO:0015375">
    <property type="term" value="F:glycine:sodium symporter activity"/>
    <property type="evidence" value="ECO:0007669"/>
    <property type="project" value="TreeGrafter"/>
</dbReference>
<dbReference type="PROSITE" id="PS00754">
    <property type="entry name" value="NA_NEUROTRAN_SYMP_2"/>
    <property type="match status" value="1"/>
</dbReference>
<evidence type="ECO:0000256" key="7">
    <source>
        <dbReference type="ARBA" id="ARBA00022989"/>
    </source>
</evidence>
<evidence type="ECO:0000256" key="8">
    <source>
        <dbReference type="ARBA" id="ARBA00023053"/>
    </source>
</evidence>
<dbReference type="InterPro" id="IPR000175">
    <property type="entry name" value="Na/ntran_symport"/>
</dbReference>
<evidence type="ECO:0000256" key="10">
    <source>
        <dbReference type="ARBA" id="ARBA00023136"/>
    </source>
</evidence>
<keyword evidence="10" id="KW-0472">Membrane</keyword>
<dbReference type="SUPFAM" id="SSF161070">
    <property type="entry name" value="SNF-like"/>
    <property type="match status" value="1"/>
</dbReference>